<evidence type="ECO:0000256" key="1">
    <source>
        <dbReference type="SAM" id="MobiDB-lite"/>
    </source>
</evidence>
<proteinExistence type="predicted"/>
<feature type="non-terminal residue" evidence="2">
    <location>
        <position position="102"/>
    </location>
</feature>
<gene>
    <name evidence="2" type="ORF">AVDCRST_MAG67-1234</name>
</gene>
<dbReference type="EMBL" id="CADCVQ010000059">
    <property type="protein sequence ID" value="CAA9489127.1"/>
    <property type="molecule type" value="Genomic_DNA"/>
</dbReference>
<feature type="region of interest" description="Disordered" evidence="1">
    <location>
        <begin position="1"/>
        <end position="28"/>
    </location>
</feature>
<evidence type="ECO:0000313" key="2">
    <source>
        <dbReference type="EMBL" id="CAA9489127.1"/>
    </source>
</evidence>
<dbReference type="AlphaFoldDB" id="A0A6J4S3Z4"/>
<protein>
    <submittedName>
        <fullName evidence="2">Uncharacterized protein</fullName>
    </submittedName>
</protein>
<sequence length="102" mass="11284">EYRASWSTAGFGRRAADPPRDDRCASTARGALVAPDSCRHLTDAGSLDRARHRQGAELPAASLSHRRRRSARYAAPDRDGRRKRRHSCRGGDRHASARPPDV</sequence>
<feature type="compositionally biased region" description="Basic and acidic residues" evidence="1">
    <location>
        <begin position="14"/>
        <end position="24"/>
    </location>
</feature>
<organism evidence="2">
    <name type="scientific">uncultured Solirubrobacteraceae bacterium</name>
    <dbReference type="NCBI Taxonomy" id="1162706"/>
    <lineage>
        <taxon>Bacteria</taxon>
        <taxon>Bacillati</taxon>
        <taxon>Actinomycetota</taxon>
        <taxon>Thermoleophilia</taxon>
        <taxon>Solirubrobacterales</taxon>
        <taxon>Solirubrobacteraceae</taxon>
        <taxon>environmental samples</taxon>
    </lineage>
</organism>
<feature type="compositionally biased region" description="Basic and acidic residues" evidence="1">
    <location>
        <begin position="89"/>
        <end position="102"/>
    </location>
</feature>
<accession>A0A6J4S3Z4</accession>
<feature type="non-terminal residue" evidence="2">
    <location>
        <position position="1"/>
    </location>
</feature>
<name>A0A6J4S3Z4_9ACTN</name>
<reference evidence="2" key="1">
    <citation type="submission" date="2020-02" db="EMBL/GenBank/DDBJ databases">
        <authorList>
            <person name="Meier V. D."/>
        </authorList>
    </citation>
    <scope>NUCLEOTIDE SEQUENCE</scope>
    <source>
        <strain evidence="2">AVDCRST_MAG67</strain>
    </source>
</reference>
<feature type="region of interest" description="Disordered" evidence="1">
    <location>
        <begin position="44"/>
        <end position="102"/>
    </location>
</feature>